<keyword evidence="1" id="KW-0863">Zinc-finger</keyword>
<keyword evidence="2" id="KW-0175">Coiled coil</keyword>
<dbReference type="Gene3D" id="3.30.40.10">
    <property type="entry name" value="Zinc/RING finger domain, C3HC4 (zinc finger)"/>
    <property type="match status" value="1"/>
</dbReference>
<dbReference type="SMART" id="SM00184">
    <property type="entry name" value="RING"/>
    <property type="match status" value="1"/>
</dbReference>
<evidence type="ECO:0000313" key="5">
    <source>
        <dbReference type="Proteomes" id="UP001160483"/>
    </source>
</evidence>
<name>A0AAU9KYA5_9STRA</name>
<feature type="coiled-coil region" evidence="2">
    <location>
        <begin position="131"/>
        <end position="172"/>
    </location>
</feature>
<organism evidence="4 5">
    <name type="scientific">Peronospora belbahrii</name>
    <dbReference type="NCBI Taxonomy" id="622444"/>
    <lineage>
        <taxon>Eukaryota</taxon>
        <taxon>Sar</taxon>
        <taxon>Stramenopiles</taxon>
        <taxon>Oomycota</taxon>
        <taxon>Peronosporomycetes</taxon>
        <taxon>Peronosporales</taxon>
        <taxon>Peronosporaceae</taxon>
        <taxon>Peronospora</taxon>
    </lineage>
</organism>
<dbReference type="InterPro" id="IPR013083">
    <property type="entry name" value="Znf_RING/FYVE/PHD"/>
</dbReference>
<dbReference type="PANTHER" id="PTHR23041">
    <property type="entry name" value="RING FINGER DOMAIN-CONTAINING"/>
    <property type="match status" value="1"/>
</dbReference>
<sequence length="270" mass="31194">MTNSNDDDKNEGIANACAICLENMEEDLATLVCGHVFHDTCATQALVRRPACPVCRRKASRRIRLYLSIGAREEEHVTKLHRNRGGSLRAELCTSHNRTTQTVSHLPERMREMKDELDRVNEIQRLTSSHSFRLENKLVRLRQQQEQTKQQIEHIQHDLDRANAKLKRSQRIATASYAQCKELKERNIEFERNVCSAADRMLAKIRECQRTCCPSCISHWIEMKHIALKFMTTSVANNKTCCQRHGQLVAMNNIGERLVQHHHHAQPNDV</sequence>
<dbReference type="Pfam" id="PF13639">
    <property type="entry name" value="zf-RING_2"/>
    <property type="match status" value="1"/>
</dbReference>
<dbReference type="GO" id="GO:0008270">
    <property type="term" value="F:zinc ion binding"/>
    <property type="evidence" value="ECO:0007669"/>
    <property type="project" value="UniProtKB-KW"/>
</dbReference>
<gene>
    <name evidence="4" type="ORF">PBS003_LOCUS3840</name>
</gene>
<reference evidence="4" key="1">
    <citation type="submission" date="2021-11" db="EMBL/GenBank/DDBJ databases">
        <authorList>
            <person name="Islam A."/>
            <person name="Islam S."/>
            <person name="Flora M.S."/>
            <person name="Rahman M."/>
            <person name="Ziaur R.M."/>
            <person name="Epstein J.H."/>
            <person name="Hassan M."/>
            <person name="Klassen M."/>
            <person name="Woodard K."/>
            <person name="Webb A."/>
            <person name="Webby R.J."/>
            <person name="El Zowalaty M.E."/>
        </authorList>
    </citation>
    <scope>NUCLEOTIDE SEQUENCE</scope>
    <source>
        <strain evidence="4">Pbs3</strain>
    </source>
</reference>
<proteinExistence type="predicted"/>
<evidence type="ECO:0000256" key="1">
    <source>
        <dbReference type="PROSITE-ProRule" id="PRU00175"/>
    </source>
</evidence>
<dbReference type="EMBL" id="CAKKTJ010000168">
    <property type="protein sequence ID" value="CAH0477087.1"/>
    <property type="molecule type" value="Genomic_DNA"/>
</dbReference>
<evidence type="ECO:0000256" key="2">
    <source>
        <dbReference type="SAM" id="Coils"/>
    </source>
</evidence>
<dbReference type="Proteomes" id="UP001160483">
    <property type="component" value="Unassembled WGS sequence"/>
</dbReference>
<dbReference type="InterPro" id="IPR001841">
    <property type="entry name" value="Znf_RING"/>
</dbReference>
<dbReference type="SUPFAM" id="SSF57850">
    <property type="entry name" value="RING/U-box"/>
    <property type="match status" value="1"/>
</dbReference>
<comment type="caution">
    <text evidence="4">The sequence shown here is derived from an EMBL/GenBank/DDBJ whole genome shotgun (WGS) entry which is preliminary data.</text>
</comment>
<dbReference type="PANTHER" id="PTHR23041:SF78">
    <property type="entry name" value="E3 UBIQUITIN-PROTEIN LIGASE RNF4"/>
    <property type="match status" value="1"/>
</dbReference>
<protein>
    <recommendedName>
        <fullName evidence="3">RING-type domain-containing protein</fullName>
    </recommendedName>
</protein>
<dbReference type="PROSITE" id="PS50089">
    <property type="entry name" value="ZF_RING_2"/>
    <property type="match status" value="1"/>
</dbReference>
<feature type="domain" description="RING-type" evidence="3">
    <location>
        <begin position="17"/>
        <end position="56"/>
    </location>
</feature>
<dbReference type="AlphaFoldDB" id="A0AAU9KYA5"/>
<evidence type="ECO:0000313" key="4">
    <source>
        <dbReference type="EMBL" id="CAH0477087.1"/>
    </source>
</evidence>
<keyword evidence="1" id="KW-0479">Metal-binding</keyword>
<dbReference type="InterPro" id="IPR047134">
    <property type="entry name" value="RNF4"/>
</dbReference>
<evidence type="ECO:0000259" key="3">
    <source>
        <dbReference type="PROSITE" id="PS50089"/>
    </source>
</evidence>
<accession>A0AAU9KYA5</accession>
<keyword evidence="1" id="KW-0862">Zinc</keyword>